<dbReference type="Gene3D" id="3.40.630.30">
    <property type="match status" value="1"/>
</dbReference>
<dbReference type="SUPFAM" id="SSF55729">
    <property type="entry name" value="Acyl-CoA N-acyltransferases (Nat)"/>
    <property type="match status" value="1"/>
</dbReference>
<keyword evidence="2 4" id="KW-0012">Acyltransferase</keyword>
<dbReference type="GO" id="GO:0102971">
    <property type="term" value="F:phosphinothricin N-acetyltransferase activity"/>
    <property type="evidence" value="ECO:0007669"/>
    <property type="project" value="UniProtKB-EC"/>
</dbReference>
<dbReference type="PANTHER" id="PTHR43072">
    <property type="entry name" value="N-ACETYLTRANSFERASE"/>
    <property type="match status" value="1"/>
</dbReference>
<evidence type="ECO:0000256" key="1">
    <source>
        <dbReference type="ARBA" id="ARBA00022679"/>
    </source>
</evidence>
<name>A0A7W8H9X7_9FIRM</name>
<dbReference type="InterPro" id="IPR000182">
    <property type="entry name" value="GNAT_dom"/>
</dbReference>
<protein>
    <submittedName>
        <fullName evidence="4">Phosphinothricin acetyltransferase</fullName>
        <ecNumber evidence="4">2.3.1.183</ecNumber>
    </submittedName>
</protein>
<dbReference type="RefSeq" id="WP_330599498.1">
    <property type="nucleotide sequence ID" value="NZ_CAWVEG010000087.1"/>
</dbReference>
<dbReference type="EMBL" id="JACHFW010000005">
    <property type="protein sequence ID" value="MBB5264512.1"/>
    <property type="molecule type" value="Genomic_DNA"/>
</dbReference>
<feature type="domain" description="N-acetyltransferase" evidence="3">
    <location>
        <begin position="10"/>
        <end position="178"/>
    </location>
</feature>
<comment type="caution">
    <text evidence="4">The sequence shown here is derived from an EMBL/GenBank/DDBJ whole genome shotgun (WGS) entry which is preliminary data.</text>
</comment>
<dbReference type="CDD" id="cd04301">
    <property type="entry name" value="NAT_SF"/>
    <property type="match status" value="1"/>
</dbReference>
<accession>A0A7W8H9X7</accession>
<dbReference type="PANTHER" id="PTHR43072:SF23">
    <property type="entry name" value="UPF0039 PROTEIN C11D3.02C"/>
    <property type="match status" value="1"/>
</dbReference>
<dbReference type="PROSITE" id="PS51186">
    <property type="entry name" value="GNAT"/>
    <property type="match status" value="1"/>
</dbReference>
<dbReference type="InterPro" id="IPR016181">
    <property type="entry name" value="Acyl_CoA_acyltransferase"/>
</dbReference>
<dbReference type="AlphaFoldDB" id="A0A7W8H9X7"/>
<keyword evidence="1 4" id="KW-0808">Transferase</keyword>
<proteinExistence type="predicted"/>
<evidence type="ECO:0000313" key="4">
    <source>
        <dbReference type="EMBL" id="MBB5264512.1"/>
    </source>
</evidence>
<evidence type="ECO:0000256" key="2">
    <source>
        <dbReference type="ARBA" id="ARBA00023315"/>
    </source>
</evidence>
<dbReference type="EC" id="2.3.1.183" evidence="4"/>
<dbReference type="Pfam" id="PF13420">
    <property type="entry name" value="Acetyltransf_4"/>
    <property type="match status" value="1"/>
</dbReference>
<evidence type="ECO:0000259" key="3">
    <source>
        <dbReference type="PROSITE" id="PS51186"/>
    </source>
</evidence>
<gene>
    <name evidence="4" type="ORF">HNP82_001639</name>
</gene>
<organism evidence="4 5">
    <name type="scientific">Catenibacillus scindens</name>
    <dbReference type="NCBI Taxonomy" id="673271"/>
    <lineage>
        <taxon>Bacteria</taxon>
        <taxon>Bacillati</taxon>
        <taxon>Bacillota</taxon>
        <taxon>Clostridia</taxon>
        <taxon>Lachnospirales</taxon>
        <taxon>Lachnospiraceae</taxon>
        <taxon>Catenibacillus</taxon>
    </lineage>
</organism>
<sequence length="205" mass="23690">MIDCTKNQTVTLWKVTPKDSPELLEIYKPYVTDTAISFEYNVPSQKEFMERVSNTVKNYPYIAARQGDTIVGYTCAGPFKERAAYNWAVETTIYIRPGFVHSGIGRRLYTALEQCLRLQNIFNANACIAWQGDEDRYLTHNSVEFHSHMGYTMVGTFHKCGYKFHRWYDMVWMEKHLGSHPAIPDPVIPFEQLSPSLLKTYGINV</sequence>
<reference evidence="4 5" key="1">
    <citation type="submission" date="2020-08" db="EMBL/GenBank/DDBJ databases">
        <title>Genomic Encyclopedia of Type Strains, Phase IV (KMG-IV): sequencing the most valuable type-strain genomes for metagenomic binning, comparative biology and taxonomic classification.</title>
        <authorList>
            <person name="Goeker M."/>
        </authorList>
    </citation>
    <scope>NUCLEOTIDE SEQUENCE [LARGE SCALE GENOMIC DNA]</scope>
    <source>
        <strain evidence="4 5">DSM 106146</strain>
    </source>
</reference>
<evidence type="ECO:0000313" key="5">
    <source>
        <dbReference type="Proteomes" id="UP000543642"/>
    </source>
</evidence>
<keyword evidence="5" id="KW-1185">Reference proteome</keyword>
<dbReference type="Proteomes" id="UP000543642">
    <property type="component" value="Unassembled WGS sequence"/>
</dbReference>